<dbReference type="KEGG" id="hro:HELRODRAFT_103091"/>
<gene>
    <name evidence="5" type="primary">20194595</name>
    <name evidence="4" type="ORF">HELRODRAFT_103091</name>
</gene>
<dbReference type="CTD" id="20194595"/>
<reference evidence="4 6" key="2">
    <citation type="journal article" date="2013" name="Nature">
        <title>Insights into bilaterian evolution from three spiralian genomes.</title>
        <authorList>
            <person name="Simakov O."/>
            <person name="Marletaz F."/>
            <person name="Cho S.J."/>
            <person name="Edsinger-Gonzales E."/>
            <person name="Havlak P."/>
            <person name="Hellsten U."/>
            <person name="Kuo D.H."/>
            <person name="Larsson T."/>
            <person name="Lv J."/>
            <person name="Arendt D."/>
            <person name="Savage R."/>
            <person name="Osoegawa K."/>
            <person name="de Jong P."/>
            <person name="Grimwood J."/>
            <person name="Chapman J.A."/>
            <person name="Shapiro H."/>
            <person name="Aerts A."/>
            <person name="Otillar R.P."/>
            <person name="Terry A.Y."/>
            <person name="Boore J.L."/>
            <person name="Grigoriev I.V."/>
            <person name="Lindberg D.R."/>
            <person name="Seaver E.C."/>
            <person name="Weisblat D.A."/>
            <person name="Putnam N.H."/>
            <person name="Rokhsar D.S."/>
        </authorList>
    </citation>
    <scope>NUCLEOTIDE SEQUENCE</scope>
</reference>
<feature type="repeat" description="ANK" evidence="3">
    <location>
        <begin position="226"/>
        <end position="258"/>
    </location>
</feature>
<feature type="repeat" description="ANK" evidence="3">
    <location>
        <begin position="96"/>
        <end position="128"/>
    </location>
</feature>
<dbReference type="OMA" id="SDANHEC"/>
<dbReference type="RefSeq" id="XP_009027972.1">
    <property type="nucleotide sequence ID" value="XM_009029724.1"/>
</dbReference>
<dbReference type="EMBL" id="KB097579">
    <property type="protein sequence ID" value="ESN94002.1"/>
    <property type="molecule type" value="Genomic_DNA"/>
</dbReference>
<dbReference type="EMBL" id="AMQM01007187">
    <property type="status" value="NOT_ANNOTATED_CDS"/>
    <property type="molecule type" value="Genomic_DNA"/>
</dbReference>
<evidence type="ECO:0000313" key="4">
    <source>
        <dbReference type="EMBL" id="ESN94002.1"/>
    </source>
</evidence>
<dbReference type="HOGENOM" id="CLU_1040407_0_0_1"/>
<reference evidence="6" key="1">
    <citation type="submission" date="2012-12" db="EMBL/GenBank/DDBJ databases">
        <authorList>
            <person name="Hellsten U."/>
            <person name="Grimwood J."/>
            <person name="Chapman J.A."/>
            <person name="Shapiro H."/>
            <person name="Aerts A."/>
            <person name="Otillar R.P."/>
            <person name="Terry A.Y."/>
            <person name="Boore J.L."/>
            <person name="Simakov O."/>
            <person name="Marletaz F."/>
            <person name="Cho S.-J."/>
            <person name="Edsinger-Gonzales E."/>
            <person name="Havlak P."/>
            <person name="Kuo D.-H."/>
            <person name="Larsson T."/>
            <person name="Lv J."/>
            <person name="Arendt D."/>
            <person name="Savage R."/>
            <person name="Osoegawa K."/>
            <person name="de Jong P."/>
            <person name="Lindberg D.R."/>
            <person name="Seaver E.C."/>
            <person name="Weisblat D.A."/>
            <person name="Putnam N.H."/>
            <person name="Grigoriev I.V."/>
            <person name="Rokhsar D.S."/>
        </authorList>
    </citation>
    <scope>NUCLEOTIDE SEQUENCE</scope>
</reference>
<evidence type="ECO:0000256" key="3">
    <source>
        <dbReference type="PROSITE-ProRule" id="PRU00023"/>
    </source>
</evidence>
<dbReference type="GO" id="GO:0005737">
    <property type="term" value="C:cytoplasm"/>
    <property type="evidence" value="ECO:0000318"/>
    <property type="project" value="GO_Central"/>
</dbReference>
<accession>T1EDE3</accession>
<reference evidence="5" key="3">
    <citation type="submission" date="2015-06" db="UniProtKB">
        <authorList>
            <consortium name="EnsemblMetazoa"/>
        </authorList>
    </citation>
    <scope>IDENTIFICATION</scope>
</reference>
<proteinExistence type="predicted"/>
<evidence type="ECO:0000256" key="1">
    <source>
        <dbReference type="ARBA" id="ARBA00022737"/>
    </source>
</evidence>
<dbReference type="PANTHER" id="PTHR24198">
    <property type="entry name" value="ANKYRIN REPEAT AND PROTEIN KINASE DOMAIN-CONTAINING PROTEIN"/>
    <property type="match status" value="1"/>
</dbReference>
<dbReference type="InterPro" id="IPR002110">
    <property type="entry name" value="Ankyrin_rpt"/>
</dbReference>
<keyword evidence="1" id="KW-0677">Repeat</keyword>
<dbReference type="PROSITE" id="PS50088">
    <property type="entry name" value="ANK_REPEAT"/>
    <property type="match status" value="4"/>
</dbReference>
<dbReference type="InParanoid" id="T1EDE3"/>
<dbReference type="GO" id="GO:0005634">
    <property type="term" value="C:nucleus"/>
    <property type="evidence" value="ECO:0000318"/>
    <property type="project" value="GO_Central"/>
</dbReference>
<dbReference type="PRINTS" id="PR01415">
    <property type="entry name" value="ANKYRIN"/>
</dbReference>
<dbReference type="GeneID" id="20194595"/>
<dbReference type="Proteomes" id="UP000015101">
    <property type="component" value="Unassembled WGS sequence"/>
</dbReference>
<evidence type="ECO:0000313" key="6">
    <source>
        <dbReference type="Proteomes" id="UP000015101"/>
    </source>
</evidence>
<evidence type="ECO:0000313" key="5">
    <source>
        <dbReference type="EnsemblMetazoa" id="HelroP103091"/>
    </source>
</evidence>
<dbReference type="SUPFAM" id="SSF48403">
    <property type="entry name" value="Ankyrin repeat"/>
    <property type="match status" value="1"/>
</dbReference>
<protein>
    <submittedName>
        <fullName evidence="4 5">Uncharacterized protein</fullName>
    </submittedName>
</protein>
<dbReference type="Pfam" id="PF12796">
    <property type="entry name" value="Ank_2"/>
    <property type="match status" value="2"/>
</dbReference>
<feature type="repeat" description="ANK" evidence="3">
    <location>
        <begin position="193"/>
        <end position="225"/>
    </location>
</feature>
<dbReference type="OrthoDB" id="194358at2759"/>
<keyword evidence="2 3" id="KW-0040">ANK repeat</keyword>
<name>T1EDE3_HELRO</name>
<dbReference type="InterPro" id="IPR036770">
    <property type="entry name" value="Ankyrin_rpt-contain_sf"/>
</dbReference>
<dbReference type="SMART" id="SM00248">
    <property type="entry name" value="ANK"/>
    <property type="match status" value="7"/>
</dbReference>
<feature type="repeat" description="ANK" evidence="3">
    <location>
        <begin position="61"/>
        <end position="85"/>
    </location>
</feature>
<evidence type="ECO:0000256" key="2">
    <source>
        <dbReference type="ARBA" id="ARBA00023043"/>
    </source>
</evidence>
<dbReference type="PROSITE" id="PS50297">
    <property type="entry name" value="ANK_REP_REGION"/>
    <property type="match status" value="3"/>
</dbReference>
<dbReference type="EnsemblMetazoa" id="HelroT103091">
    <property type="protein sequence ID" value="HelroP103091"/>
    <property type="gene ID" value="HelroG103091"/>
</dbReference>
<keyword evidence="6" id="KW-1185">Reference proteome</keyword>
<dbReference type="AlphaFoldDB" id="T1EDE3"/>
<dbReference type="Gene3D" id="1.25.40.20">
    <property type="entry name" value="Ankyrin repeat-containing domain"/>
    <property type="match status" value="2"/>
</dbReference>
<sequence length="268" mass="28765">MIQAIKDCDVIKLNSVLNNRGSYSRKELNFCFFSAAQSGGVECLKCLLTCNNLDLNVSNSSGKTALMLSAENGHADIISALLSDGRCKVDKRNENSGQIALHFAVKSNNFECSKRLLEAGANMSVKDFEGNTPLLLLSHQRMPNLALMKLLTGCCINAQNNQGQTALHLTSFRAIGAELLLASGADANLQDSSGNTPLHIASIEGLDAIVICLITYNCNVNISNIYGKLALHYLAMKGHDACIEAISKVGGDLNLTDKDNKSPLVYSI</sequence>
<dbReference type="PANTHER" id="PTHR24198:SF165">
    <property type="entry name" value="ANKYRIN REPEAT-CONTAINING PROTEIN-RELATED"/>
    <property type="match status" value="1"/>
</dbReference>
<organism evidence="5 6">
    <name type="scientific">Helobdella robusta</name>
    <name type="common">Californian leech</name>
    <dbReference type="NCBI Taxonomy" id="6412"/>
    <lineage>
        <taxon>Eukaryota</taxon>
        <taxon>Metazoa</taxon>
        <taxon>Spiralia</taxon>
        <taxon>Lophotrochozoa</taxon>
        <taxon>Annelida</taxon>
        <taxon>Clitellata</taxon>
        <taxon>Hirudinea</taxon>
        <taxon>Rhynchobdellida</taxon>
        <taxon>Glossiphoniidae</taxon>
        <taxon>Helobdella</taxon>
    </lineage>
</organism>
<dbReference type="STRING" id="6412.T1EDE3"/>